<dbReference type="PROSITE" id="PS01336">
    <property type="entry name" value="ADOMETDC"/>
    <property type="match status" value="1"/>
</dbReference>
<dbReference type="OrthoDB" id="1068353at2759"/>
<dbReference type="InterPro" id="IPR016067">
    <property type="entry name" value="S-AdoMet_deCO2ase_core"/>
</dbReference>
<comment type="pathway">
    <text evidence="1">Amine and polyamine biosynthesis; S-adenosylmethioninamine biosynthesis; S-adenosylmethioninamine from S-adenosyl-L-methionine: step 1/1.</text>
</comment>
<feature type="region of interest" description="Disordered" evidence="5">
    <location>
        <begin position="497"/>
        <end position="519"/>
    </location>
</feature>
<dbReference type="eggNOG" id="KOG0788">
    <property type="taxonomic scope" value="Eukaryota"/>
</dbReference>
<comment type="caution">
    <text evidence="6">The sequence shown here is derived from an EMBL/GenBank/DDBJ whole genome shotgun (WGS) entry which is preliminary data.</text>
</comment>
<feature type="compositionally biased region" description="Gly residues" evidence="5">
    <location>
        <begin position="9"/>
        <end position="18"/>
    </location>
</feature>
<dbReference type="InterPro" id="IPR048283">
    <property type="entry name" value="AdoMetDC-like"/>
</dbReference>
<organism evidence="6 7">
    <name type="scientific">Thalassiosira oceanica</name>
    <name type="common">Marine diatom</name>
    <dbReference type="NCBI Taxonomy" id="159749"/>
    <lineage>
        <taxon>Eukaryota</taxon>
        <taxon>Sar</taxon>
        <taxon>Stramenopiles</taxon>
        <taxon>Ochrophyta</taxon>
        <taxon>Bacillariophyta</taxon>
        <taxon>Coscinodiscophyceae</taxon>
        <taxon>Thalassiosirophycidae</taxon>
        <taxon>Thalassiosirales</taxon>
        <taxon>Thalassiosiraceae</taxon>
        <taxon>Thalassiosira</taxon>
    </lineage>
</organism>
<dbReference type="GO" id="GO:0006597">
    <property type="term" value="P:spermine biosynthetic process"/>
    <property type="evidence" value="ECO:0007669"/>
    <property type="project" value="TreeGrafter"/>
</dbReference>
<keyword evidence="7" id="KW-1185">Reference proteome</keyword>
<evidence type="ECO:0000256" key="5">
    <source>
        <dbReference type="SAM" id="MobiDB-lite"/>
    </source>
</evidence>
<comment type="similarity">
    <text evidence="2">Belongs to the eukaryotic AdoMetDC family.</text>
</comment>
<accession>K0RE46</accession>
<evidence type="ECO:0000313" key="6">
    <source>
        <dbReference type="EMBL" id="EJK52003.1"/>
    </source>
</evidence>
<dbReference type="SUPFAM" id="SSF56276">
    <property type="entry name" value="S-adenosylmethionine decarboxylase"/>
    <property type="match status" value="1"/>
</dbReference>
<dbReference type="Proteomes" id="UP000266841">
    <property type="component" value="Unassembled WGS sequence"/>
</dbReference>
<dbReference type="GO" id="GO:0008295">
    <property type="term" value="P:spermidine biosynthetic process"/>
    <property type="evidence" value="ECO:0007669"/>
    <property type="project" value="UniProtKB-KW"/>
</dbReference>
<evidence type="ECO:0000256" key="2">
    <source>
        <dbReference type="ARBA" id="ARBA00008466"/>
    </source>
</evidence>
<dbReference type="OMA" id="MMFDIDE"/>
<sequence length="519" mass="57332">MNTYPCSLSGGGRGGSDLGEGTISPYVEPPPQQPYDDDDNSGEIREYNGLFEGPEKTLEVMFRKIAPHGIQEPYPADDLSVGSIASAEQPIRRVGLRTLERTDLDRICARARCTILSCVSNRFLDAYVLSESSLFVYPYMIVLKTCGTTSELCHNPNSISNSKNIATPALLRCVATLIELGHKLGLEIDWLGYNRKNFSFPSDQMFPHGSFHQEMEYLYSHRNLCERLDGNGYTLGPVTGDHWFVFVADKTKRASWETDTGKTGFSLNFLVCQMPIHLHRLADRVLNLMMFDIDEDVARKFYYDQYEARTGPDETDDEAILRISGEQTKAAGIDELVPGATIDPRAFEPCGYSMNAVLFHSYSTMHITPEEGSSYASFETNQKVKNYIPLISNVVRAFRPKRFVVTLMADEFGLKEMGKNPLFMGSARGATIEVPIAKFKATAAAIGSPTPPAVASASFCGKKASYKRSNVASIQVEDDVCCFMGNWVLADGGECDGSGQGAETSVMTRPRGYSEAQYS</sequence>
<keyword evidence="4" id="KW-0620">Polyamine biosynthesis</keyword>
<dbReference type="EMBL" id="AGNL01040605">
    <property type="protein sequence ID" value="EJK52003.1"/>
    <property type="molecule type" value="Genomic_DNA"/>
</dbReference>
<evidence type="ECO:0000313" key="7">
    <source>
        <dbReference type="Proteomes" id="UP000266841"/>
    </source>
</evidence>
<proteinExistence type="inferred from homology"/>
<reference evidence="6 7" key="1">
    <citation type="journal article" date="2012" name="Genome Biol.">
        <title>Genome and low-iron response of an oceanic diatom adapted to chronic iron limitation.</title>
        <authorList>
            <person name="Lommer M."/>
            <person name="Specht M."/>
            <person name="Roy A.S."/>
            <person name="Kraemer L."/>
            <person name="Andreson R."/>
            <person name="Gutowska M.A."/>
            <person name="Wolf J."/>
            <person name="Bergner S.V."/>
            <person name="Schilhabel M.B."/>
            <person name="Klostermeier U.C."/>
            <person name="Beiko R.G."/>
            <person name="Rosenstiel P."/>
            <person name="Hippler M."/>
            <person name="Laroche J."/>
        </authorList>
    </citation>
    <scope>NUCLEOTIDE SEQUENCE [LARGE SCALE GENOMIC DNA]</scope>
    <source>
        <strain evidence="6 7">CCMP1005</strain>
    </source>
</reference>
<dbReference type="PANTHER" id="PTHR11570:SF0">
    <property type="entry name" value="S-ADENOSYLMETHIONINE DECARBOXYLASE PROENZYME"/>
    <property type="match status" value="1"/>
</dbReference>
<keyword evidence="3" id="KW-0745">Spermidine biosynthesis</keyword>
<dbReference type="GO" id="GO:0005829">
    <property type="term" value="C:cytosol"/>
    <property type="evidence" value="ECO:0007669"/>
    <property type="project" value="TreeGrafter"/>
</dbReference>
<protein>
    <submittedName>
        <fullName evidence="6">Uncharacterized protein</fullName>
    </submittedName>
</protein>
<dbReference type="Gene3D" id="3.30.360.50">
    <property type="entry name" value="S-adenosylmethionine decarboxylase"/>
    <property type="match status" value="1"/>
</dbReference>
<gene>
    <name evidence="6" type="ORF">THAOC_28771</name>
</gene>
<evidence type="ECO:0000256" key="3">
    <source>
        <dbReference type="ARBA" id="ARBA00023066"/>
    </source>
</evidence>
<dbReference type="Pfam" id="PF01536">
    <property type="entry name" value="SAM_decarbox"/>
    <property type="match status" value="1"/>
</dbReference>
<feature type="region of interest" description="Disordered" evidence="5">
    <location>
        <begin position="1"/>
        <end position="43"/>
    </location>
</feature>
<evidence type="ECO:0000256" key="4">
    <source>
        <dbReference type="ARBA" id="ARBA00023115"/>
    </source>
</evidence>
<evidence type="ECO:0000256" key="1">
    <source>
        <dbReference type="ARBA" id="ARBA00004911"/>
    </source>
</evidence>
<name>K0RE46_THAOC</name>
<dbReference type="AlphaFoldDB" id="K0RE46"/>
<dbReference type="GO" id="GO:0004014">
    <property type="term" value="F:adenosylmethionine decarboxylase activity"/>
    <property type="evidence" value="ECO:0007669"/>
    <property type="project" value="InterPro"/>
</dbReference>
<dbReference type="InterPro" id="IPR018166">
    <property type="entry name" value="S-AdoMet_deCO2ase_CS"/>
</dbReference>
<dbReference type="Gene3D" id="3.60.90.10">
    <property type="entry name" value="S-adenosylmethionine decarboxylase"/>
    <property type="match status" value="1"/>
</dbReference>
<dbReference type="PANTHER" id="PTHR11570">
    <property type="entry name" value="S-ADENOSYLMETHIONINE DECARBOXYLASE"/>
    <property type="match status" value="1"/>
</dbReference>
<dbReference type="UniPathway" id="UPA00331">
    <property type="reaction ID" value="UER00451"/>
</dbReference>